<dbReference type="Gene3D" id="3.10.310.50">
    <property type="match status" value="1"/>
</dbReference>
<feature type="transmembrane region" description="Helical" evidence="1">
    <location>
        <begin position="172"/>
        <end position="194"/>
    </location>
</feature>
<dbReference type="HOGENOM" id="CLU_103368_0_0_7"/>
<gene>
    <name evidence="3" type="ORF">HPMG_01422</name>
</gene>
<sequence length="197" mass="23011">MLVRMLSKLKIGIFSLFFLNCIFAQPYVLENQHQLVEKTTGFIEILSDEVYEKTGVRMYVVALEGLNGVNLQEKEQAYLEKLKAPYVLLFFVKAEKKIDILVSQDIEKVFDKKEVYWDYIVPLIPTSDKELNSQRISAFLLNGLVDIADRIAEYYQVQLEHSFPKQNKGIQIAVRTALYVMLFVLLILFVFVYLRRK</sequence>
<keyword evidence="4" id="KW-1185">Reference proteome</keyword>
<dbReference type="Pfam" id="PF04536">
    <property type="entry name" value="TPM_phosphatase"/>
    <property type="match status" value="1"/>
</dbReference>
<reference evidence="4" key="1">
    <citation type="journal article" date="2014" name="Genome Announc.">
        <title>Draft genome sequences of six enterohepatic helicobacter species isolated from humans and one from rhesus macaques.</title>
        <authorList>
            <person name="Shen Z."/>
            <person name="Sheh A."/>
            <person name="Young S.K."/>
            <person name="Abouelliel A."/>
            <person name="Ward D.V."/>
            <person name="Earl A.M."/>
            <person name="Fox J.G."/>
        </authorList>
    </citation>
    <scope>NUCLEOTIDE SEQUENCE [LARGE SCALE GENOMIC DNA]</scope>
    <source>
        <strain evidence="4">MIT 98-5489</strain>
    </source>
</reference>
<feature type="domain" description="TPM" evidence="2">
    <location>
        <begin position="35"/>
        <end position="114"/>
    </location>
</feature>
<dbReference type="Proteomes" id="UP000003953">
    <property type="component" value="Unassembled WGS sequence"/>
</dbReference>
<evidence type="ECO:0000259" key="2">
    <source>
        <dbReference type="Pfam" id="PF04536"/>
    </source>
</evidence>
<evidence type="ECO:0000313" key="4">
    <source>
        <dbReference type="Proteomes" id="UP000003953"/>
    </source>
</evidence>
<dbReference type="AlphaFoldDB" id="C5F161"/>
<evidence type="ECO:0000313" key="3">
    <source>
        <dbReference type="EMBL" id="EEQ63965.1"/>
    </source>
</evidence>
<protein>
    <recommendedName>
        <fullName evidence="2">TPM domain-containing protein</fullName>
    </recommendedName>
</protein>
<name>C5F161_9HELI</name>
<keyword evidence="1" id="KW-1133">Transmembrane helix</keyword>
<dbReference type="EMBL" id="DS990444">
    <property type="protein sequence ID" value="EEQ63965.1"/>
    <property type="molecule type" value="Genomic_DNA"/>
</dbReference>
<dbReference type="InterPro" id="IPR007621">
    <property type="entry name" value="TPM_dom"/>
</dbReference>
<accession>C5F161</accession>
<keyword evidence="1" id="KW-0812">Transmembrane</keyword>
<organism evidence="3 4">
    <name type="scientific">Helicobacter pullorum MIT 98-5489</name>
    <dbReference type="NCBI Taxonomy" id="537972"/>
    <lineage>
        <taxon>Bacteria</taxon>
        <taxon>Pseudomonadati</taxon>
        <taxon>Campylobacterota</taxon>
        <taxon>Epsilonproteobacteria</taxon>
        <taxon>Campylobacterales</taxon>
        <taxon>Helicobacteraceae</taxon>
        <taxon>Helicobacter</taxon>
    </lineage>
</organism>
<keyword evidence="1" id="KW-0472">Membrane</keyword>
<evidence type="ECO:0000256" key="1">
    <source>
        <dbReference type="SAM" id="Phobius"/>
    </source>
</evidence>
<proteinExistence type="predicted"/>